<feature type="region of interest" description="Disordered" evidence="1">
    <location>
        <begin position="414"/>
        <end position="447"/>
    </location>
</feature>
<evidence type="ECO:0000313" key="3">
    <source>
        <dbReference type="Proteomes" id="UP000203112"/>
    </source>
</evidence>
<dbReference type="KEGG" id="vg:16194292"/>
<name>R4T8H1_9CAUD</name>
<dbReference type="GeneID" id="16194292"/>
<feature type="compositionally biased region" description="Basic and acidic residues" evidence="1">
    <location>
        <begin position="414"/>
        <end position="433"/>
    </location>
</feature>
<evidence type="ECO:0000313" key="2">
    <source>
        <dbReference type="EMBL" id="AGM11175.1"/>
    </source>
</evidence>
<dbReference type="Proteomes" id="UP000203112">
    <property type="component" value="Segment"/>
</dbReference>
<gene>
    <name evidence="2" type="primary">8</name>
    <name evidence="2" type="ORF">HHTV2_8</name>
</gene>
<organism evidence="2 3">
    <name type="scientific">Haloarcula hispanica tailed virus 2</name>
    <dbReference type="NCBI Taxonomy" id="1273751"/>
    <lineage>
        <taxon>Viruses</taxon>
        <taxon>Duplodnaviria</taxon>
        <taxon>Heunggongvirae</taxon>
        <taxon>Uroviricota</taxon>
        <taxon>Caudoviricetes</taxon>
        <taxon>Saparoviridae</taxon>
        <taxon>Halohivirus</taxon>
        <taxon>Halohivirus suolae</taxon>
        <taxon>Halohivirus HHTV2</taxon>
    </lineage>
</organism>
<evidence type="ECO:0000256" key="1">
    <source>
        <dbReference type="SAM" id="MobiDB-lite"/>
    </source>
</evidence>
<proteinExistence type="predicted"/>
<keyword evidence="3" id="KW-1185">Reference proteome</keyword>
<dbReference type="RefSeq" id="YP_008060317.1">
    <property type="nucleotide sequence ID" value="NC_021340.1"/>
</dbReference>
<reference evidence="2 3" key="1">
    <citation type="submission" date="2012-12" db="EMBL/GenBank/DDBJ databases">
        <authorList>
            <person name="Sencilo A."/>
            <person name="Jacobs-Sera D."/>
            <person name="Russell D.A."/>
            <person name="Ko C."/>
            <person name="Atanasova N."/>
            <person name="Osterlund E."/>
            <person name="Oksanen H.M."/>
            <person name="Bamford D.H."/>
            <person name="Hatfull G.F."/>
            <person name="Roine E."/>
            <person name="Hendrix R.W."/>
        </authorList>
    </citation>
    <scope>NUCLEOTIDE SEQUENCE [LARGE SCALE GENOMIC DNA]</scope>
</reference>
<feature type="region of interest" description="Disordered" evidence="1">
    <location>
        <begin position="220"/>
        <end position="270"/>
    </location>
</feature>
<accession>R4T8H1</accession>
<feature type="compositionally biased region" description="Basic and acidic residues" evidence="1">
    <location>
        <begin position="220"/>
        <end position="230"/>
    </location>
</feature>
<sequence length="447" mass="49277">MSRYYVTRETAPVHVWDQDDVEFIEPPPDEGVDPFYDPIAEPLCEADSGWAGHETEPMEDHAENLKAFVRGRPDLTCPGCVLALERRHALPESYRTDALEERISEWQAAQARATTSRSVPPGSVEADVVEQAREMIEDLREAGRPLEDLTLTVSPDVMDDLRAHTFEVAVDEPTSVHGVPVLEADDAEAGTMEPMTFETVSIDLEVDTDEMNERVRERLREDAEEMERQMKGRSPLDTGSLRESIRAGAPPTHPSSRSSYTPLGATDGVDLSLPDSVTEMLDMDPEELAERARAESNYEGGRIPPKYVPPEMDPAPVAGKYPGVSGVTKDADTWCLDCAVSKAWIDFQPSPTQGDVSLILRDEEWDYIPRCAECERPLDVPSLESGWNATGTFTGTCVSTEPVVLDDGHETVEVHETEPLGEDPPRLGKEYEVPIRSCTPAGEGEGS</sequence>
<dbReference type="EMBL" id="KC292024">
    <property type="protein sequence ID" value="AGM11175.1"/>
    <property type="molecule type" value="Genomic_DNA"/>
</dbReference>
<protein>
    <submittedName>
        <fullName evidence="2">Uncharacterized protein</fullName>
    </submittedName>
</protein>